<name>A7AQQ0_BABBO</name>
<dbReference type="GO" id="GO:0003723">
    <property type="term" value="F:RNA binding"/>
    <property type="evidence" value="ECO:0007669"/>
    <property type="project" value="TreeGrafter"/>
</dbReference>
<comment type="caution">
    <text evidence="3">The sequence shown here is derived from an EMBL/GenBank/DDBJ whole genome shotgun (WGS) entry which is preliminary data.</text>
</comment>
<dbReference type="EMBL" id="AAXT01000002">
    <property type="protein sequence ID" value="EDO06869.1"/>
    <property type="molecule type" value="Genomic_DNA"/>
</dbReference>
<feature type="region of interest" description="Disordered" evidence="1">
    <location>
        <begin position="331"/>
        <end position="350"/>
    </location>
</feature>
<evidence type="ECO:0000313" key="3">
    <source>
        <dbReference type="EMBL" id="EDO06869.1"/>
    </source>
</evidence>
<gene>
    <name evidence="3" type="ORF">BBOV_IV005080</name>
</gene>
<dbReference type="RefSeq" id="XP_001610437.1">
    <property type="nucleotide sequence ID" value="XM_001610387.1"/>
</dbReference>
<dbReference type="Gene3D" id="2.40.50.140">
    <property type="entry name" value="Nucleic acid-binding proteins"/>
    <property type="match status" value="3"/>
</dbReference>
<dbReference type="InParanoid" id="A7AQQ0"/>
<dbReference type="KEGG" id="bbo:BBOV_IV005080"/>
<organism evidence="3 4">
    <name type="scientific">Babesia bovis</name>
    <dbReference type="NCBI Taxonomy" id="5865"/>
    <lineage>
        <taxon>Eukaryota</taxon>
        <taxon>Sar</taxon>
        <taxon>Alveolata</taxon>
        <taxon>Apicomplexa</taxon>
        <taxon>Aconoidasida</taxon>
        <taxon>Piroplasmida</taxon>
        <taxon>Babesiidae</taxon>
        <taxon>Babesia</taxon>
    </lineage>
</organism>
<dbReference type="GO" id="GO:0006364">
    <property type="term" value="P:rRNA processing"/>
    <property type="evidence" value="ECO:0007669"/>
    <property type="project" value="InterPro"/>
</dbReference>
<dbReference type="OMA" id="GYTVKCL"/>
<dbReference type="STRING" id="5865.A7AQQ0"/>
<accession>A7AQQ0</accession>
<dbReference type="VEuPathDB" id="PiroplasmaDB:BBOV_IV005080"/>
<dbReference type="SUPFAM" id="SSF50249">
    <property type="entry name" value="Nucleic acid-binding proteins"/>
    <property type="match status" value="2"/>
</dbReference>
<feature type="region of interest" description="Disordered" evidence="1">
    <location>
        <begin position="195"/>
        <end position="216"/>
    </location>
</feature>
<dbReference type="GO" id="GO:0032040">
    <property type="term" value="C:small-subunit processome"/>
    <property type="evidence" value="ECO:0007669"/>
    <property type="project" value="TreeGrafter"/>
</dbReference>
<protein>
    <recommendedName>
        <fullName evidence="2">S1 motif domain-containing protein</fullName>
    </recommendedName>
</protein>
<sequence length="729" mass="80641">MDVEEDFPRSSEVVLESLGQPKRRDRSSEDKSNTFSFKVPTTSNRSLKSGKLFQRGRLPTYDKLEAGSLLLGSVAVIAPSGLRIHLPGGLVGFVRASDGVDIPESARQRPDTILSGCVSVGSRVVCSVLEVKRHFVLLSMRPSVINKGLSSGALTTGMLLPASVRAHEDHGIILGFHLGDSSSIGGFVRYDDVEKTENDNPPLDNDSPVLETGLTKREPPKDTFRELLTNLPLYSTVYVVVESVNESRQFATCRWPWSYEYPMPLDCSIPLLSVRPGLLLSGEISDIHIAASSLGGGSLSHCNYGFDLKCLNGLSAIVPALHSVVDYCNPSSSTGQQNVDTTGKATKKRRGKRVEELDDSSQEILGLEDIVIARVIYVNHWNKTVYVSLLSHVTKWTSPKGHRHRLVTPSLKTYCKVLRGIPGHGIIFSLYRIQTQEELDSGYSPESLVFSDTELGFCESSQLCDDKGDGPHSVVSSDAQLAMKFTLGSIHSCVEFGYDFLTRFVRLSTRESLQGESVLSPFHLSGGSLLKGVIAHIGSFGITVRLSTLVHGRVSLEHLTDVPLDTIPDRYSVGGTIKVRVLRFDHVHNILLLTAKRILRKDLNPLINLDQVVKGNEVLGYVSRVSQHSGDKVTIRFYNDLQTTLDPEEVSEAKRQDIDLRNGSVVRVVISKVDKRRRFFQVTLNPEKMSLLKAYGNDRAKRRREIRRAACKKAFTNHVSSRKHKESKS</sequence>
<evidence type="ECO:0000256" key="1">
    <source>
        <dbReference type="SAM" id="MobiDB-lite"/>
    </source>
</evidence>
<dbReference type="SMART" id="SM00316">
    <property type="entry name" value="S1"/>
    <property type="match status" value="3"/>
</dbReference>
<feature type="compositionally biased region" description="Polar residues" evidence="1">
    <location>
        <begin position="331"/>
        <end position="340"/>
    </location>
</feature>
<dbReference type="GeneID" id="5478671"/>
<feature type="domain" description="S1 motif" evidence="2">
    <location>
        <begin position="67"/>
        <end position="141"/>
    </location>
</feature>
<feature type="domain" description="S1 motif" evidence="2">
    <location>
        <begin position="615"/>
        <end position="685"/>
    </location>
</feature>
<feature type="region of interest" description="Disordered" evidence="1">
    <location>
        <begin position="1"/>
        <end position="40"/>
    </location>
</feature>
<keyword evidence="4" id="KW-1185">Reference proteome</keyword>
<dbReference type="PANTHER" id="PTHR23270:SF10">
    <property type="entry name" value="PROTEIN RRP5 HOMOLOG"/>
    <property type="match status" value="1"/>
</dbReference>
<dbReference type="InterPro" id="IPR045209">
    <property type="entry name" value="Rrp5"/>
</dbReference>
<reference evidence="3 4" key="1">
    <citation type="journal article" date="2007" name="PLoS Pathog.">
        <title>Genome sequence of Babesia bovis and comparative analysis of apicomplexan hemoprotozoa.</title>
        <authorList>
            <person name="Brayton K.A."/>
            <person name="Lau A.O.T."/>
            <person name="Herndon D.R."/>
            <person name="Hannick L."/>
            <person name="Kappmeyer L.S."/>
            <person name="Berens S.J."/>
            <person name="Bidwell S.L."/>
            <person name="Brown W.C."/>
            <person name="Crabtree J."/>
            <person name="Fadrosh D."/>
            <person name="Feldblum T."/>
            <person name="Forberger H.A."/>
            <person name="Haas B.J."/>
            <person name="Howell J.M."/>
            <person name="Khouri H."/>
            <person name="Koo H."/>
            <person name="Mann D.J."/>
            <person name="Norimine J."/>
            <person name="Paulsen I.T."/>
            <person name="Radune D."/>
            <person name="Ren Q."/>
            <person name="Smith R.K. Jr."/>
            <person name="Suarez C.E."/>
            <person name="White O."/>
            <person name="Wortman J.R."/>
            <person name="Knowles D.P. Jr."/>
            <person name="McElwain T.F."/>
            <person name="Nene V.M."/>
        </authorList>
    </citation>
    <scope>NUCLEOTIDE SEQUENCE [LARGE SCALE GENOMIC DNA]</scope>
    <source>
        <strain evidence="3">T2Bo</strain>
    </source>
</reference>
<proteinExistence type="predicted"/>
<feature type="domain" description="S1 motif" evidence="2">
    <location>
        <begin position="527"/>
        <end position="596"/>
    </location>
</feature>
<reference evidence="4" key="2">
    <citation type="journal article" date="2020" name="Data Brief">
        <title>Transcriptome dataset of Babesia bovis life stages within vertebrate and invertebrate hosts.</title>
        <authorList>
            <person name="Ueti M.W."/>
            <person name="Johnson W.C."/>
            <person name="Kappmeyer L.S."/>
            <person name="Herndon D.R."/>
            <person name="Mousel M.R."/>
            <person name="Reif K.E."/>
            <person name="Taus N.S."/>
            <person name="Ifeonu O.O."/>
            <person name="Silva J.C."/>
            <person name="Suarez C.E."/>
            <person name="Brayton K.A."/>
        </authorList>
    </citation>
    <scope>NUCLEOTIDE SEQUENCE [LARGE SCALE GENOMIC DNA]</scope>
</reference>
<dbReference type="eggNOG" id="KOG1070">
    <property type="taxonomic scope" value="Eukaryota"/>
</dbReference>
<dbReference type="PROSITE" id="PS50126">
    <property type="entry name" value="S1"/>
    <property type="match status" value="3"/>
</dbReference>
<reference evidence="4" key="3">
    <citation type="journal article" date="2021" name="Int. J. Parasitol.">
        <title>Comparative analysis of gene expression between Babesia bovis blood stages and kinetes allowed by improved genome annotation.</title>
        <authorList>
            <person name="Ueti M.W."/>
            <person name="Johnson W.C."/>
            <person name="Kappmeyer L.S."/>
            <person name="Herndon D.R."/>
            <person name="Mousel M.R."/>
            <person name="Reif K.E."/>
            <person name="Taus N.S."/>
            <person name="Ifeonu O.O."/>
            <person name="Silva J.C."/>
            <person name="Suarez C.E."/>
            <person name="Brayton K.A."/>
        </authorList>
    </citation>
    <scope>NUCLEOTIDE SEQUENCE [LARGE SCALE GENOMIC DNA]</scope>
</reference>
<dbReference type="InterPro" id="IPR057302">
    <property type="entry name" value="Rrp5_S1"/>
</dbReference>
<dbReference type="PANTHER" id="PTHR23270">
    <property type="entry name" value="PROGRAMMED CELL DEATH PROTEIN 11 PRE-RRNA PROCESSING PROTEIN RRP5"/>
    <property type="match status" value="1"/>
</dbReference>
<evidence type="ECO:0000313" key="4">
    <source>
        <dbReference type="Proteomes" id="UP000002173"/>
    </source>
</evidence>
<dbReference type="AlphaFoldDB" id="A7AQQ0"/>
<dbReference type="InterPro" id="IPR012340">
    <property type="entry name" value="NA-bd_OB-fold"/>
</dbReference>
<evidence type="ECO:0000259" key="2">
    <source>
        <dbReference type="PROSITE" id="PS50126"/>
    </source>
</evidence>
<dbReference type="InterPro" id="IPR003029">
    <property type="entry name" value="S1_domain"/>
</dbReference>
<dbReference type="Proteomes" id="UP000002173">
    <property type="component" value="Unassembled WGS sequence"/>
</dbReference>
<dbReference type="Pfam" id="PF23459">
    <property type="entry name" value="S1_RRP5"/>
    <property type="match status" value="1"/>
</dbReference>